<gene>
    <name evidence="2" type="ORF">FEZ33_06295</name>
</gene>
<evidence type="ECO:0000313" key="2">
    <source>
        <dbReference type="EMBL" id="TLQ41228.1"/>
    </source>
</evidence>
<dbReference type="EMBL" id="VBSP01000018">
    <property type="protein sequence ID" value="TLQ41228.1"/>
    <property type="molecule type" value="Genomic_DNA"/>
</dbReference>
<organism evidence="2 3">
    <name type="scientific">Ruoffia tabacinasalis</name>
    <dbReference type="NCBI Taxonomy" id="87458"/>
    <lineage>
        <taxon>Bacteria</taxon>
        <taxon>Bacillati</taxon>
        <taxon>Bacillota</taxon>
        <taxon>Bacilli</taxon>
        <taxon>Lactobacillales</taxon>
        <taxon>Aerococcaceae</taxon>
        <taxon>Ruoffia</taxon>
    </lineage>
</organism>
<comment type="caution">
    <text evidence="2">The sequence shown here is derived from an EMBL/GenBank/DDBJ whole genome shotgun (WGS) entry which is preliminary data.</text>
</comment>
<dbReference type="AlphaFoldDB" id="A0A5R9DUT4"/>
<dbReference type="Proteomes" id="UP000306420">
    <property type="component" value="Unassembled WGS sequence"/>
</dbReference>
<reference evidence="2 3" key="1">
    <citation type="submission" date="2019-05" db="EMBL/GenBank/DDBJ databases">
        <title>The metagenome of a microbial culture collection derived from dairy environment covers the genomic content of the human microbiome.</title>
        <authorList>
            <person name="Roder T."/>
            <person name="Wuthrich D."/>
            <person name="Sattari Z."/>
            <person name="Von Ah U."/>
            <person name="Bar C."/>
            <person name="Ronchi F."/>
            <person name="Macpherson A.J."/>
            <person name="Ganal-Vonarburg S.C."/>
            <person name="Bruggmann R."/>
            <person name="Vergeres G."/>
        </authorList>
    </citation>
    <scope>NUCLEOTIDE SEQUENCE [LARGE SCALE GENOMIC DNA]</scope>
    <source>
        <strain evidence="2 3">FAM 24227</strain>
    </source>
</reference>
<evidence type="ECO:0000313" key="3">
    <source>
        <dbReference type="Proteomes" id="UP000306420"/>
    </source>
</evidence>
<feature type="chain" id="PRO_5041091208" evidence="1">
    <location>
        <begin position="21"/>
        <end position="351"/>
    </location>
</feature>
<keyword evidence="1" id="KW-0732">Signal</keyword>
<proteinExistence type="predicted"/>
<protein>
    <submittedName>
        <fullName evidence="2">Peptidoglycan-binding protein</fullName>
    </submittedName>
</protein>
<feature type="signal peptide" evidence="1">
    <location>
        <begin position="1"/>
        <end position="20"/>
    </location>
</feature>
<evidence type="ECO:0000256" key="1">
    <source>
        <dbReference type="SAM" id="SignalP"/>
    </source>
</evidence>
<accession>A0A5R9DUT4</accession>
<dbReference type="OrthoDB" id="2604992at2"/>
<name>A0A5R9DUT4_9LACT</name>
<dbReference type="RefSeq" id="WP_138404556.1">
    <property type="nucleotide sequence ID" value="NZ_VBSP01000018.1"/>
</dbReference>
<sequence length="351" mass="36183">MKKKSLLPLVLLTASSLALAVSSPVNNVTPFAETVAVQAQEATTLKVAYLAPHGDKSFASVVVAMQGDVVVDAQIDEFQFVEGDQWTGVPNADATFGEGFADGVTLISKRADSEGYSAMMADMADSTVTYADNLNAIEDFAKGKTVAEIEEGITALNDLGEDGNVSDVVSGATLADSAGYLQAIIDAANEGTEFTGAEADAANLELKQAVAAPHGDQSFAIVTTAVDGDKVVAATLDEFQFVEGDQWSGVPNADAGFGEGIAEGVTLVSKLENSEAYSQLMTDIAGSTVPYAENLQAITQFAAGKTTAELEEAVAELQDLGEEGNVADVVSGSTLADTSGYLQAIVDVANQ</sequence>